<dbReference type="SUPFAM" id="SSF48056">
    <property type="entry name" value="Di-copper centre-containing domain"/>
    <property type="match status" value="1"/>
</dbReference>
<dbReference type="InterPro" id="IPR002227">
    <property type="entry name" value="Tyrosinase_Cu-bd"/>
</dbReference>
<reference evidence="3" key="2">
    <citation type="journal article" date="2023" name="IMA Fungus">
        <title>Comparative genomic study of the Penicillium genus elucidates a diverse pangenome and 15 lateral gene transfer events.</title>
        <authorList>
            <person name="Petersen C."/>
            <person name="Sorensen T."/>
            <person name="Nielsen M.R."/>
            <person name="Sondergaard T.E."/>
            <person name="Sorensen J.L."/>
            <person name="Fitzpatrick D.A."/>
            <person name="Frisvad J.C."/>
            <person name="Nielsen K.L."/>
        </authorList>
    </citation>
    <scope>NUCLEOTIDE SEQUENCE</scope>
    <source>
        <strain evidence="3">IBT 21917</strain>
    </source>
</reference>
<accession>A0A9W9ICD9</accession>
<dbReference type="PANTHER" id="PTHR11474">
    <property type="entry name" value="TYROSINASE FAMILY MEMBER"/>
    <property type="match status" value="1"/>
</dbReference>
<dbReference type="Proteomes" id="UP001146351">
    <property type="component" value="Unassembled WGS sequence"/>
</dbReference>
<comment type="caution">
    <text evidence="3">The sequence shown here is derived from an EMBL/GenBank/DDBJ whole genome shotgun (WGS) entry which is preliminary data.</text>
</comment>
<dbReference type="InterPro" id="IPR050316">
    <property type="entry name" value="Tyrosinase/Hemocyanin"/>
</dbReference>
<feature type="domain" description="Tyrosinase copper-binding" evidence="2">
    <location>
        <begin position="334"/>
        <end position="345"/>
    </location>
</feature>
<proteinExistence type="predicted"/>
<dbReference type="AlphaFoldDB" id="A0A9W9ICD9"/>
<organism evidence="3 4">
    <name type="scientific">Penicillium capsulatum</name>
    <dbReference type="NCBI Taxonomy" id="69766"/>
    <lineage>
        <taxon>Eukaryota</taxon>
        <taxon>Fungi</taxon>
        <taxon>Dikarya</taxon>
        <taxon>Ascomycota</taxon>
        <taxon>Pezizomycotina</taxon>
        <taxon>Eurotiomycetes</taxon>
        <taxon>Eurotiomycetidae</taxon>
        <taxon>Eurotiales</taxon>
        <taxon>Aspergillaceae</taxon>
        <taxon>Penicillium</taxon>
    </lineage>
</organism>
<evidence type="ECO:0000313" key="3">
    <source>
        <dbReference type="EMBL" id="KAJ5173389.1"/>
    </source>
</evidence>
<dbReference type="GO" id="GO:0046872">
    <property type="term" value="F:metal ion binding"/>
    <property type="evidence" value="ECO:0007669"/>
    <property type="project" value="UniProtKB-KW"/>
</dbReference>
<dbReference type="PRINTS" id="PR00092">
    <property type="entry name" value="TYROSINASE"/>
</dbReference>
<feature type="non-terminal residue" evidence="3">
    <location>
        <position position="1"/>
    </location>
</feature>
<reference evidence="3" key="1">
    <citation type="submission" date="2022-11" db="EMBL/GenBank/DDBJ databases">
        <authorList>
            <person name="Petersen C."/>
        </authorList>
    </citation>
    <scope>NUCLEOTIDE SEQUENCE</scope>
    <source>
        <strain evidence="3">IBT 21917</strain>
    </source>
</reference>
<name>A0A9W9ICD9_9EURO</name>
<gene>
    <name evidence="3" type="ORF">N7492_005982</name>
</gene>
<sequence length="411" mass="45334">MFILRLLTVGVLAAQPWAMPTTADRGLSTSTGPSPTAASSSTVEAAAQLEQLSKIALAAATKDLAEKQGHAKPGECTVQTLRIRRNWHDFSRRERKNWINAQLCLQTRQPRTPSQKAPGVRTRYDDFVATHINQTMYIHYSGTFLAWHRWFIFELEEAMREECGYRGDYPYWDWGADVDGMEKSPVFDGSDTSLSGDGEYVEQDGDIPLVLPGVEPVKLPTGEGGGCVSGGPFKDYTQNLGPASLIMPGGNVTALADPLTYNPRCLKRDLTTEILQMFNTYPRIVGTILNHSTIWDFEMGVQGVPGTGSIGVHGGGHYSMGGDPGRDVYVSPADPAFWLHHGMIDRIYWIWQSLDLPKRRNAISGTGTFLNHPASANTTLDTVLNLGYAREHTQRMKDVLSTTAGPFCYVY</sequence>
<protein>
    <recommendedName>
        <fullName evidence="2">Tyrosinase copper-binding domain-containing protein</fullName>
    </recommendedName>
</protein>
<keyword evidence="4" id="KW-1185">Reference proteome</keyword>
<dbReference type="Gene3D" id="1.10.1280.10">
    <property type="entry name" value="Di-copper center containing domain from catechol oxidase"/>
    <property type="match status" value="1"/>
</dbReference>
<dbReference type="InterPro" id="IPR008922">
    <property type="entry name" value="Di-copper_centre_dom_sf"/>
</dbReference>
<dbReference type="PANTHER" id="PTHR11474:SF116">
    <property type="entry name" value="TYROSINASE"/>
    <property type="match status" value="1"/>
</dbReference>
<dbReference type="OrthoDB" id="6132182at2759"/>
<evidence type="ECO:0000259" key="2">
    <source>
        <dbReference type="PROSITE" id="PS00498"/>
    </source>
</evidence>
<dbReference type="GO" id="GO:0016491">
    <property type="term" value="F:oxidoreductase activity"/>
    <property type="evidence" value="ECO:0007669"/>
    <property type="project" value="InterPro"/>
</dbReference>
<keyword evidence="1" id="KW-0479">Metal-binding</keyword>
<evidence type="ECO:0000313" key="4">
    <source>
        <dbReference type="Proteomes" id="UP001146351"/>
    </source>
</evidence>
<evidence type="ECO:0000256" key="1">
    <source>
        <dbReference type="ARBA" id="ARBA00022723"/>
    </source>
</evidence>
<dbReference type="EMBL" id="JAPQKO010000003">
    <property type="protein sequence ID" value="KAJ5173389.1"/>
    <property type="molecule type" value="Genomic_DNA"/>
</dbReference>
<dbReference type="PROSITE" id="PS00498">
    <property type="entry name" value="TYROSINASE_2"/>
    <property type="match status" value="1"/>
</dbReference>
<dbReference type="Pfam" id="PF00264">
    <property type="entry name" value="Tyrosinase"/>
    <property type="match status" value="1"/>
</dbReference>